<dbReference type="Proteomes" id="UP000373449">
    <property type="component" value="Unassembled WGS sequence"/>
</dbReference>
<sequence>MSTELNQHSAWPTGPDRVYLYVDFNEMVDTDCYLLSKTDIKTDRYGNQIRIVENMPIVGFMDDIDQNGEPGILTVDGYAELNDGTGGWSAEQVKWCIRVQKDQFRHEKR</sequence>
<protein>
    <submittedName>
        <fullName evidence="1">Uncharacterized protein</fullName>
    </submittedName>
</protein>
<proteinExistence type="predicted"/>
<dbReference type="AlphaFoldDB" id="A0A484ZA06"/>
<evidence type="ECO:0000313" key="2">
    <source>
        <dbReference type="Proteomes" id="UP000373449"/>
    </source>
</evidence>
<name>A0A484ZA06_9GAMM</name>
<dbReference type="EMBL" id="CAADJA010000002">
    <property type="protein sequence ID" value="VFS45224.1"/>
    <property type="molecule type" value="Genomic_DNA"/>
</dbReference>
<reference evidence="1 2" key="1">
    <citation type="submission" date="2019-03" db="EMBL/GenBank/DDBJ databases">
        <authorList>
            <consortium name="Pathogen Informatics"/>
        </authorList>
    </citation>
    <scope>NUCLEOTIDE SEQUENCE [LARGE SCALE GENOMIC DNA]</scope>
    <source>
        <strain evidence="1 2">NCTC12282</strain>
    </source>
</reference>
<gene>
    <name evidence="1" type="ORF">NCTC12282_00096</name>
</gene>
<evidence type="ECO:0000313" key="1">
    <source>
        <dbReference type="EMBL" id="VFS45224.1"/>
    </source>
</evidence>
<organism evidence="1 2">
    <name type="scientific">Budvicia aquatica</name>
    <dbReference type="NCBI Taxonomy" id="82979"/>
    <lineage>
        <taxon>Bacteria</taxon>
        <taxon>Pseudomonadati</taxon>
        <taxon>Pseudomonadota</taxon>
        <taxon>Gammaproteobacteria</taxon>
        <taxon>Enterobacterales</taxon>
        <taxon>Budviciaceae</taxon>
        <taxon>Budvicia</taxon>
    </lineage>
</organism>
<accession>A0A484ZA06</accession>